<dbReference type="InterPro" id="IPR050834">
    <property type="entry name" value="Glycosyltransf_2"/>
</dbReference>
<evidence type="ECO:0000256" key="3">
    <source>
        <dbReference type="ARBA" id="ARBA00022679"/>
    </source>
</evidence>
<feature type="domain" description="Glycosyltransferase 2-like" evidence="5">
    <location>
        <begin position="160"/>
        <end position="315"/>
    </location>
</feature>
<dbReference type="AlphaFoldDB" id="A0A5R9GN66"/>
<dbReference type="InterPro" id="IPR001173">
    <property type="entry name" value="Glyco_trans_2-like"/>
</dbReference>
<keyword evidence="7" id="KW-1185">Reference proteome</keyword>
<dbReference type="Pfam" id="PF00535">
    <property type="entry name" value="Glycos_transf_2"/>
    <property type="match status" value="1"/>
</dbReference>
<dbReference type="EMBL" id="VCIW01000002">
    <property type="protein sequence ID" value="TLS53475.1"/>
    <property type="molecule type" value="Genomic_DNA"/>
</dbReference>
<feature type="region of interest" description="Disordered" evidence="4">
    <location>
        <begin position="1"/>
        <end position="128"/>
    </location>
</feature>
<name>A0A5R9GN66_9BACL</name>
<protein>
    <submittedName>
        <fullName evidence="6">Glycosyltransferase</fullName>
    </submittedName>
</protein>
<evidence type="ECO:0000313" key="6">
    <source>
        <dbReference type="EMBL" id="TLS53475.1"/>
    </source>
</evidence>
<comment type="similarity">
    <text evidence="1">Belongs to the glycosyltransferase 2 family.</text>
</comment>
<evidence type="ECO:0000256" key="4">
    <source>
        <dbReference type="SAM" id="MobiDB-lite"/>
    </source>
</evidence>
<evidence type="ECO:0000256" key="1">
    <source>
        <dbReference type="ARBA" id="ARBA00006739"/>
    </source>
</evidence>
<keyword evidence="3 6" id="KW-0808">Transferase</keyword>
<keyword evidence="2" id="KW-0328">Glycosyltransferase</keyword>
<evidence type="ECO:0000259" key="5">
    <source>
        <dbReference type="Pfam" id="PF00535"/>
    </source>
</evidence>
<evidence type="ECO:0000313" key="7">
    <source>
        <dbReference type="Proteomes" id="UP000309676"/>
    </source>
</evidence>
<evidence type="ECO:0000256" key="2">
    <source>
        <dbReference type="ARBA" id="ARBA00022676"/>
    </source>
</evidence>
<dbReference type="Proteomes" id="UP000309676">
    <property type="component" value="Unassembled WGS sequence"/>
</dbReference>
<sequence length="417" mass="48146">MEAARPRSAPRPYPARQADRPAAPGRHLLPAQPDDEGRQPRGHPELDQGGDGHGAARRVDEARGHSGARRERRRRHSRAGAQRQAAGRGADRFDRAAGAARGDGTERPREGREAVRRGQASEEAGRHLSSFAAKGEISLFTINSGSETPESSAERVPIVTVVIPTYNRARFIRRGIESVLKQTIDNWKLLIVDDGSKDKTERIVRKYVERDPRIRYVKQRKNRGVCYTLNHALSLVDTPYFSQLDADDWYEKDTLEKCLRKMEEGGPKVAVVYGNDKVWKKKRGNRLKYLGKKKKRQIRGKYDFITFHSMIYPRFYRTEALRKVGGWSTRVPEGGRFAEDRQILLKLAGRYRFKAVRKAIYNRLNHESNNSRIENRDKYARVTRYLYKKALKRWGDKYKPRFVWVRGRLKVGRLIKK</sequence>
<dbReference type="SUPFAM" id="SSF53448">
    <property type="entry name" value="Nucleotide-diphospho-sugar transferases"/>
    <property type="match status" value="1"/>
</dbReference>
<dbReference type="InterPro" id="IPR029044">
    <property type="entry name" value="Nucleotide-diphossugar_trans"/>
</dbReference>
<dbReference type="GO" id="GO:0016757">
    <property type="term" value="F:glycosyltransferase activity"/>
    <property type="evidence" value="ECO:0007669"/>
    <property type="project" value="UniProtKB-KW"/>
</dbReference>
<dbReference type="PANTHER" id="PTHR43685">
    <property type="entry name" value="GLYCOSYLTRANSFERASE"/>
    <property type="match status" value="1"/>
</dbReference>
<dbReference type="PANTHER" id="PTHR43685:SF5">
    <property type="entry name" value="GLYCOSYLTRANSFERASE EPSE-RELATED"/>
    <property type="match status" value="1"/>
</dbReference>
<feature type="compositionally biased region" description="Basic residues" evidence="4">
    <location>
        <begin position="66"/>
        <end position="78"/>
    </location>
</feature>
<reference evidence="6 7" key="1">
    <citation type="submission" date="2019-05" db="EMBL/GenBank/DDBJ databases">
        <authorList>
            <person name="Narsing Rao M.P."/>
            <person name="Li W.J."/>
        </authorList>
    </citation>
    <scope>NUCLEOTIDE SEQUENCE [LARGE SCALE GENOMIC DNA]</scope>
    <source>
        <strain evidence="6 7">SYSU_K30003</strain>
    </source>
</reference>
<feature type="compositionally biased region" description="Low complexity" evidence="4">
    <location>
        <begin position="79"/>
        <end position="88"/>
    </location>
</feature>
<feature type="compositionally biased region" description="Basic and acidic residues" evidence="4">
    <location>
        <begin position="103"/>
        <end position="126"/>
    </location>
</feature>
<dbReference type="Gene3D" id="3.90.550.10">
    <property type="entry name" value="Spore Coat Polysaccharide Biosynthesis Protein SpsA, Chain A"/>
    <property type="match status" value="1"/>
</dbReference>
<dbReference type="CDD" id="cd00761">
    <property type="entry name" value="Glyco_tranf_GTA_type"/>
    <property type="match status" value="1"/>
</dbReference>
<accession>A0A5R9GN66</accession>
<organism evidence="6 7">
    <name type="scientific">Paenibacillus antri</name>
    <dbReference type="NCBI Taxonomy" id="2582848"/>
    <lineage>
        <taxon>Bacteria</taxon>
        <taxon>Bacillati</taxon>
        <taxon>Bacillota</taxon>
        <taxon>Bacilli</taxon>
        <taxon>Bacillales</taxon>
        <taxon>Paenibacillaceae</taxon>
        <taxon>Paenibacillus</taxon>
    </lineage>
</organism>
<gene>
    <name evidence="6" type="ORF">FE782_04170</name>
</gene>
<feature type="compositionally biased region" description="Basic and acidic residues" evidence="4">
    <location>
        <begin position="35"/>
        <end position="46"/>
    </location>
</feature>
<comment type="caution">
    <text evidence="6">The sequence shown here is derived from an EMBL/GenBank/DDBJ whole genome shotgun (WGS) entry which is preliminary data.</text>
</comment>
<proteinExistence type="inferred from homology"/>